<dbReference type="Proteomes" id="UP000811246">
    <property type="component" value="Chromosome 11"/>
</dbReference>
<evidence type="ECO:0000256" key="1">
    <source>
        <dbReference type="SAM" id="MobiDB-lite"/>
    </source>
</evidence>
<organism evidence="2 3">
    <name type="scientific">Carya illinoinensis</name>
    <name type="common">Pecan</name>
    <dbReference type="NCBI Taxonomy" id="32201"/>
    <lineage>
        <taxon>Eukaryota</taxon>
        <taxon>Viridiplantae</taxon>
        <taxon>Streptophyta</taxon>
        <taxon>Embryophyta</taxon>
        <taxon>Tracheophyta</taxon>
        <taxon>Spermatophyta</taxon>
        <taxon>Magnoliopsida</taxon>
        <taxon>eudicotyledons</taxon>
        <taxon>Gunneridae</taxon>
        <taxon>Pentapetalae</taxon>
        <taxon>rosids</taxon>
        <taxon>fabids</taxon>
        <taxon>Fagales</taxon>
        <taxon>Juglandaceae</taxon>
        <taxon>Carya</taxon>
    </lineage>
</organism>
<evidence type="ECO:0000313" key="3">
    <source>
        <dbReference type="Proteomes" id="UP000811246"/>
    </source>
</evidence>
<feature type="region of interest" description="Disordered" evidence="1">
    <location>
        <begin position="19"/>
        <end position="48"/>
    </location>
</feature>
<accession>A0A922DSV3</accession>
<name>A0A922DSV3_CARIL</name>
<gene>
    <name evidence="2" type="ORF">I3842_11G205900</name>
</gene>
<evidence type="ECO:0000313" key="2">
    <source>
        <dbReference type="EMBL" id="KAG6690074.1"/>
    </source>
</evidence>
<sequence>MSGSCVAMSRVPFVSSFDQDSYDIRGSSGDVASSPSLPSMDATPLSPLHPPWIRFNRML</sequence>
<dbReference type="AlphaFoldDB" id="A0A922DSV3"/>
<protein>
    <submittedName>
        <fullName evidence="2">Uncharacterized protein</fullName>
    </submittedName>
</protein>
<proteinExistence type="predicted"/>
<reference evidence="2" key="1">
    <citation type="submission" date="2021-01" db="EMBL/GenBank/DDBJ databases">
        <authorList>
            <person name="Lovell J.T."/>
            <person name="Bentley N."/>
            <person name="Bhattarai G."/>
            <person name="Jenkins J.W."/>
            <person name="Sreedasyam A."/>
            <person name="Alarcon Y."/>
            <person name="Bock C."/>
            <person name="Boston L."/>
            <person name="Carlson J."/>
            <person name="Cervantes K."/>
            <person name="Clermont K."/>
            <person name="Krom N."/>
            <person name="Kubenka K."/>
            <person name="Mamidi S."/>
            <person name="Mattison C."/>
            <person name="Monteros M."/>
            <person name="Pisani C."/>
            <person name="Plott C."/>
            <person name="Rajasekar S."/>
            <person name="Rhein H.S."/>
            <person name="Rohla C."/>
            <person name="Song M."/>
            <person name="Hilaire R.S."/>
            <person name="Shu S."/>
            <person name="Wells L."/>
            <person name="Wang X."/>
            <person name="Webber J."/>
            <person name="Heerema R.J."/>
            <person name="Klein P."/>
            <person name="Conner P."/>
            <person name="Grauke L."/>
            <person name="Grimwood J."/>
            <person name="Schmutz J."/>
            <person name="Randall J.J."/>
        </authorList>
    </citation>
    <scope>NUCLEOTIDE SEQUENCE</scope>
    <source>
        <tissue evidence="2">Leaf</tissue>
    </source>
</reference>
<comment type="caution">
    <text evidence="2">The sequence shown here is derived from an EMBL/GenBank/DDBJ whole genome shotgun (WGS) entry which is preliminary data.</text>
</comment>
<dbReference type="EMBL" id="CM031835">
    <property type="protein sequence ID" value="KAG6690074.1"/>
    <property type="molecule type" value="Genomic_DNA"/>
</dbReference>